<gene>
    <name evidence="5" type="ORF">GCM10010191_67270</name>
</gene>
<evidence type="ECO:0000313" key="5">
    <source>
        <dbReference type="EMBL" id="GAA2441582.1"/>
    </source>
</evidence>
<dbReference type="Pfam" id="PF13561">
    <property type="entry name" value="adh_short_C2"/>
    <property type="match status" value="1"/>
</dbReference>
<comment type="similarity">
    <text evidence="1">Belongs to the short-chain dehydrogenases/reductases (SDR) family.</text>
</comment>
<accession>A0ABN3JZ18</accession>
<dbReference type="InterPro" id="IPR002347">
    <property type="entry name" value="SDR_fam"/>
</dbReference>
<dbReference type="PRINTS" id="PR00081">
    <property type="entry name" value="GDHRDH"/>
</dbReference>
<dbReference type="PANTHER" id="PTHR43618:SF8">
    <property type="entry name" value="7ALPHA-HYDROXYSTEROID DEHYDROGENASE"/>
    <property type="match status" value="1"/>
</dbReference>
<reference evidence="5 6" key="1">
    <citation type="journal article" date="2019" name="Int. J. Syst. Evol. Microbiol.">
        <title>The Global Catalogue of Microorganisms (GCM) 10K type strain sequencing project: providing services to taxonomists for standard genome sequencing and annotation.</title>
        <authorList>
            <consortium name="The Broad Institute Genomics Platform"/>
            <consortium name="The Broad Institute Genome Sequencing Center for Infectious Disease"/>
            <person name="Wu L."/>
            <person name="Ma J."/>
        </authorList>
    </citation>
    <scope>NUCLEOTIDE SEQUENCE [LARGE SCALE GENOMIC DNA]</scope>
    <source>
        <strain evidence="5 6">JCM 3325</strain>
    </source>
</reference>
<feature type="domain" description="Ketoreductase" evidence="4">
    <location>
        <begin position="3"/>
        <end position="190"/>
    </location>
</feature>
<evidence type="ECO:0000256" key="1">
    <source>
        <dbReference type="ARBA" id="ARBA00006484"/>
    </source>
</evidence>
<organism evidence="5 6">
    <name type="scientific">Actinomadura vinacea</name>
    <dbReference type="NCBI Taxonomy" id="115336"/>
    <lineage>
        <taxon>Bacteria</taxon>
        <taxon>Bacillati</taxon>
        <taxon>Actinomycetota</taxon>
        <taxon>Actinomycetes</taxon>
        <taxon>Streptosporangiales</taxon>
        <taxon>Thermomonosporaceae</taxon>
        <taxon>Actinomadura</taxon>
    </lineage>
</organism>
<dbReference type="InterPro" id="IPR036291">
    <property type="entry name" value="NAD(P)-bd_dom_sf"/>
</dbReference>
<evidence type="ECO:0000259" key="4">
    <source>
        <dbReference type="SMART" id="SM00822"/>
    </source>
</evidence>
<dbReference type="Proteomes" id="UP001501231">
    <property type="component" value="Unassembled WGS sequence"/>
</dbReference>
<keyword evidence="2" id="KW-0521">NADP</keyword>
<protein>
    <submittedName>
        <fullName evidence="5">SDR family oxidoreductase</fullName>
    </submittedName>
</protein>
<dbReference type="InterPro" id="IPR052178">
    <property type="entry name" value="Sec_Metab_Biosynth_SDR"/>
</dbReference>
<dbReference type="InterPro" id="IPR057326">
    <property type="entry name" value="KR_dom"/>
</dbReference>
<evidence type="ECO:0000313" key="6">
    <source>
        <dbReference type="Proteomes" id="UP001501231"/>
    </source>
</evidence>
<comment type="caution">
    <text evidence="5">The sequence shown here is derived from an EMBL/GenBank/DDBJ whole genome shotgun (WGS) entry which is preliminary data.</text>
</comment>
<dbReference type="SMART" id="SM00822">
    <property type="entry name" value="PKS_KR"/>
    <property type="match status" value="1"/>
</dbReference>
<evidence type="ECO:0000256" key="2">
    <source>
        <dbReference type="ARBA" id="ARBA00022857"/>
    </source>
</evidence>
<proteinExistence type="inferred from homology"/>
<dbReference type="SUPFAM" id="SSF51735">
    <property type="entry name" value="NAD(P)-binding Rossmann-fold domains"/>
    <property type="match status" value="1"/>
</dbReference>
<dbReference type="CDD" id="cd05233">
    <property type="entry name" value="SDR_c"/>
    <property type="match status" value="1"/>
</dbReference>
<dbReference type="EMBL" id="BAAARW010000026">
    <property type="protein sequence ID" value="GAA2441582.1"/>
    <property type="molecule type" value="Genomic_DNA"/>
</dbReference>
<keyword evidence="3" id="KW-0560">Oxidoreductase</keyword>
<evidence type="ECO:0000256" key="3">
    <source>
        <dbReference type="ARBA" id="ARBA00023002"/>
    </source>
</evidence>
<keyword evidence="6" id="KW-1185">Reference proteome</keyword>
<dbReference type="Gene3D" id="3.40.50.720">
    <property type="entry name" value="NAD(P)-binding Rossmann-like Domain"/>
    <property type="match status" value="1"/>
</dbReference>
<dbReference type="RefSeq" id="WP_344594474.1">
    <property type="nucleotide sequence ID" value="NZ_BAAARW010000026.1"/>
</dbReference>
<name>A0ABN3JZ18_9ACTN</name>
<dbReference type="PANTHER" id="PTHR43618">
    <property type="entry name" value="7-ALPHA-HYDROXYSTEROID DEHYDROGENASE"/>
    <property type="match status" value="1"/>
</dbReference>
<sequence>MSRVVLVSGGGTGIGRAVAAEFALGGDQVVIVGRRAEVLRDTAEAIGKQAPDMLPVDVVAADLSDPMSAEGLRATIAERYGRLDVLVNNAGGNTDMGSDRPEGLAGTAERWTDNFRANVLTTVLPTEALADLVTSRVVLISSIAALRGSGTGSYGPAKAALHPYAFDLAGSLGPRGITVNVVAPGYIEDTEFFAGGLPEDRRRTLIEETDTGRPGRPEDVAATVHWLASPGAAQVTGQIIQVNGGAERGR</sequence>